<proteinExistence type="predicted"/>
<accession>A0A8D8SD60</accession>
<name>A0A8D8SD60_9HEMI</name>
<dbReference type="AlphaFoldDB" id="A0A8D8SD60"/>
<protein>
    <submittedName>
        <fullName evidence="1">Uncharacterized protein</fullName>
    </submittedName>
</protein>
<sequence length="120" mass="14343">MWIILFLNTEKIIKMTTLPETQNLNIETMLFPDKLVNQYMRTMVSQNITPLRNTKKPTQLLRMKTMKLLNILMPQQNMIPILDLRKHKPSRHISEKTQIKYNLKLSKEYNLLSTQLVMQM</sequence>
<organism evidence="1">
    <name type="scientific">Cacopsylla melanoneura</name>
    <dbReference type="NCBI Taxonomy" id="428564"/>
    <lineage>
        <taxon>Eukaryota</taxon>
        <taxon>Metazoa</taxon>
        <taxon>Ecdysozoa</taxon>
        <taxon>Arthropoda</taxon>
        <taxon>Hexapoda</taxon>
        <taxon>Insecta</taxon>
        <taxon>Pterygota</taxon>
        <taxon>Neoptera</taxon>
        <taxon>Paraneoptera</taxon>
        <taxon>Hemiptera</taxon>
        <taxon>Sternorrhyncha</taxon>
        <taxon>Psylloidea</taxon>
        <taxon>Psyllidae</taxon>
        <taxon>Psyllinae</taxon>
        <taxon>Cacopsylla</taxon>
    </lineage>
</organism>
<dbReference type="EMBL" id="HBUF01207112">
    <property type="protein sequence ID" value="CAG6664197.1"/>
    <property type="molecule type" value="Transcribed_RNA"/>
</dbReference>
<dbReference type="EMBL" id="HBUF01207113">
    <property type="protein sequence ID" value="CAG6664199.1"/>
    <property type="molecule type" value="Transcribed_RNA"/>
</dbReference>
<reference evidence="1" key="1">
    <citation type="submission" date="2021-05" db="EMBL/GenBank/DDBJ databases">
        <authorList>
            <person name="Alioto T."/>
            <person name="Alioto T."/>
            <person name="Gomez Garrido J."/>
        </authorList>
    </citation>
    <scope>NUCLEOTIDE SEQUENCE</scope>
</reference>
<evidence type="ECO:0000313" key="1">
    <source>
        <dbReference type="EMBL" id="CAG6664197.1"/>
    </source>
</evidence>